<dbReference type="AlphaFoldDB" id="A0A7X5F1L7"/>
<organism evidence="1 2">
    <name type="scientific">Pannonibacter tanglangensis</name>
    <dbReference type="NCBI Taxonomy" id="2750084"/>
    <lineage>
        <taxon>Bacteria</taxon>
        <taxon>Pseudomonadati</taxon>
        <taxon>Pseudomonadota</taxon>
        <taxon>Alphaproteobacteria</taxon>
        <taxon>Hyphomicrobiales</taxon>
        <taxon>Stappiaceae</taxon>
        <taxon>Pannonibacter</taxon>
    </lineage>
</organism>
<name>A0A7X5F1L7_9HYPH</name>
<protein>
    <submittedName>
        <fullName evidence="1">Uncharacterized protein</fullName>
    </submittedName>
</protein>
<dbReference type="EMBL" id="JAABLQ010000001">
    <property type="protein sequence ID" value="NBN78108.1"/>
    <property type="molecule type" value="Genomic_DNA"/>
</dbReference>
<proteinExistence type="predicted"/>
<dbReference type="Proteomes" id="UP000586722">
    <property type="component" value="Unassembled WGS sequence"/>
</dbReference>
<evidence type="ECO:0000313" key="1">
    <source>
        <dbReference type="EMBL" id="NBN78108.1"/>
    </source>
</evidence>
<keyword evidence="2" id="KW-1185">Reference proteome</keyword>
<gene>
    <name evidence="1" type="ORF">GWI72_07505</name>
</gene>
<accession>A0A7X5F1L7</accession>
<evidence type="ECO:0000313" key="2">
    <source>
        <dbReference type="Proteomes" id="UP000586722"/>
    </source>
</evidence>
<reference evidence="2" key="1">
    <citation type="submission" date="2020-01" db="EMBL/GenBank/DDBJ databases">
        <authorList>
            <person name="Fang Y."/>
            <person name="Sun R."/>
            <person name="Nie L."/>
            <person name="He J."/>
            <person name="Hao L."/>
            <person name="Wang L."/>
            <person name="Su S."/>
            <person name="Lv E."/>
            <person name="Zhang Z."/>
            <person name="Xie R."/>
            <person name="Liu H."/>
        </authorList>
    </citation>
    <scope>NUCLEOTIDE SEQUENCE [LARGE SCALE GENOMIC DNA]</scope>
    <source>
        <strain evidence="2">XCT-53</strain>
    </source>
</reference>
<sequence>MTALTAGTATAALAADPVAMVLDRSEGVNATAFAELMPGDEIALGTGGHVDLLDYTACREVRITGGSVTATSGGLVVAEGEEKELRPGNCLKQEASNAGTDGGKGLAVTMRGLIPENKVAASLMLRFGDDLKERYDSVFVSVDGGAPQEYKLDDKVLAEMPDLAAAMAGKTTDANGVPIELVFKPRAGTGEAEVRQFTLDPLEVGRETAVVVVK</sequence>
<comment type="caution">
    <text evidence="1">The sequence shown here is derived from an EMBL/GenBank/DDBJ whole genome shotgun (WGS) entry which is preliminary data.</text>
</comment>